<gene>
    <name evidence="1" type="ORF">FHR82_001283</name>
</gene>
<dbReference type="EMBL" id="JACHJQ010000002">
    <property type="protein sequence ID" value="MBB4905066.1"/>
    <property type="molecule type" value="Genomic_DNA"/>
</dbReference>
<reference evidence="1 2" key="1">
    <citation type="submission" date="2020-08" db="EMBL/GenBank/DDBJ databases">
        <title>Genomic Encyclopedia of Type Strains, Phase III (KMG-III): the genomes of soil and plant-associated and newly described type strains.</title>
        <authorList>
            <person name="Whitman W."/>
        </authorList>
    </citation>
    <scope>NUCLEOTIDE SEQUENCE [LARGE SCALE GENOMIC DNA]</scope>
    <source>
        <strain evidence="1 2">CECT 8960</strain>
    </source>
</reference>
<evidence type="ECO:0000313" key="1">
    <source>
        <dbReference type="EMBL" id="MBB4905066.1"/>
    </source>
</evidence>
<dbReference type="AlphaFoldDB" id="A0A7W7Q1E7"/>
<sequence>MGFFGRDKANDADADRDVLAGLLFQGEGMIEQLAEAHRSWGLGSADRWGLDQCTGTISWTFPDKVATAPAQILGSYNPTAASWLWAWANKTILPDMSRDSAVVRDWGVEHGVDVLAQPKATADDETAASLAALAVRITRATGFYRGTGSASFPVITFGPVTLTAADGSTSTFAISVADGTDETP</sequence>
<accession>A0A7W7Q1E7</accession>
<dbReference type="RefSeq" id="WP_184809363.1">
    <property type="nucleotide sequence ID" value="NZ_JACHJQ010000002.1"/>
</dbReference>
<dbReference type="Pfam" id="PF21813">
    <property type="entry name" value="DUF6882"/>
    <property type="match status" value="1"/>
</dbReference>
<keyword evidence="2" id="KW-1185">Reference proteome</keyword>
<name>A0A7W7Q1E7_9PSEU</name>
<proteinExistence type="predicted"/>
<dbReference type="InterPro" id="IPR049249">
    <property type="entry name" value="DUF6882"/>
</dbReference>
<protein>
    <submittedName>
        <fullName evidence="1">Uncharacterized protein</fullName>
    </submittedName>
</protein>
<organism evidence="1 2">
    <name type="scientific">Actinophytocola algeriensis</name>
    <dbReference type="NCBI Taxonomy" id="1768010"/>
    <lineage>
        <taxon>Bacteria</taxon>
        <taxon>Bacillati</taxon>
        <taxon>Actinomycetota</taxon>
        <taxon>Actinomycetes</taxon>
        <taxon>Pseudonocardiales</taxon>
        <taxon>Pseudonocardiaceae</taxon>
    </lineage>
</organism>
<evidence type="ECO:0000313" key="2">
    <source>
        <dbReference type="Proteomes" id="UP000520767"/>
    </source>
</evidence>
<dbReference type="Proteomes" id="UP000520767">
    <property type="component" value="Unassembled WGS sequence"/>
</dbReference>
<comment type="caution">
    <text evidence="1">The sequence shown here is derived from an EMBL/GenBank/DDBJ whole genome shotgun (WGS) entry which is preliminary data.</text>
</comment>